<evidence type="ECO:0000256" key="11">
    <source>
        <dbReference type="ARBA" id="ARBA00023136"/>
    </source>
</evidence>
<dbReference type="OrthoDB" id="9808559at2"/>
<dbReference type="InterPro" id="IPR017900">
    <property type="entry name" value="4Fe4S_Fe_S_CS"/>
</dbReference>
<gene>
    <name evidence="14" type="ORF">SOCE26_095000</name>
</gene>
<keyword evidence="10" id="KW-0830">Ubiquinone</keyword>
<protein>
    <submittedName>
        <fullName evidence="14">NADH-quinone oxidoreductase subunit I 2</fullName>
    </submittedName>
</protein>
<evidence type="ECO:0000256" key="3">
    <source>
        <dbReference type="ARBA" id="ARBA00022719"/>
    </source>
</evidence>
<dbReference type="AlphaFoldDB" id="A0A2L0F8Q8"/>
<keyword evidence="1" id="KW-1003">Cell membrane</keyword>
<dbReference type="GO" id="GO:0048038">
    <property type="term" value="F:quinone binding"/>
    <property type="evidence" value="ECO:0007669"/>
    <property type="project" value="UniProtKB-KW"/>
</dbReference>
<dbReference type="InterPro" id="IPR010226">
    <property type="entry name" value="NADH_quinone_OxRdtase_chainI"/>
</dbReference>
<evidence type="ECO:0000256" key="9">
    <source>
        <dbReference type="ARBA" id="ARBA00023027"/>
    </source>
</evidence>
<keyword evidence="7" id="KW-0408">Iron</keyword>
<sequence>MDLSQYIKSISSAANAILEGMAVTFSHLFREPITVQYPDKTDRPVSEMLPPRYRGFLEVQMDICTGCKRCERSCPIECIAIDLEKDPATKKQAMSRFDIDMGKCMYCGLCVEACKTESTGAIRHTREFEGAAPTLDHLTFRFIPDGLVPLYKAPKDLGEVPVGEYGPHAREARERAMRDNPAVLEELRAIWRRENARKKAASGPTAEGAAAGGAAAEGAVAGDVAAGGTATAGGAAGTDA</sequence>
<keyword evidence="5" id="KW-0677">Repeat</keyword>
<dbReference type="InterPro" id="IPR017896">
    <property type="entry name" value="4Fe4S_Fe-S-bd"/>
</dbReference>
<evidence type="ECO:0000256" key="10">
    <source>
        <dbReference type="ARBA" id="ARBA00023075"/>
    </source>
</evidence>
<dbReference type="EMBL" id="CP012673">
    <property type="protein sequence ID" value="AUX47974.1"/>
    <property type="molecule type" value="Genomic_DNA"/>
</dbReference>
<dbReference type="Gene3D" id="3.30.70.3270">
    <property type="match status" value="1"/>
</dbReference>
<evidence type="ECO:0000256" key="4">
    <source>
        <dbReference type="ARBA" id="ARBA00022723"/>
    </source>
</evidence>
<dbReference type="PANTHER" id="PTHR10849">
    <property type="entry name" value="NADH DEHYDROGENASE UBIQUINONE IRON-SULFUR PROTEIN 8, MITOCHONDRIAL"/>
    <property type="match status" value="1"/>
</dbReference>
<dbReference type="GO" id="GO:0016651">
    <property type="term" value="F:oxidoreductase activity, acting on NAD(P)H"/>
    <property type="evidence" value="ECO:0007669"/>
    <property type="project" value="InterPro"/>
</dbReference>
<dbReference type="SUPFAM" id="SSF54862">
    <property type="entry name" value="4Fe-4S ferredoxins"/>
    <property type="match status" value="1"/>
</dbReference>
<accession>A0A2L0F8Q8</accession>
<evidence type="ECO:0000313" key="14">
    <source>
        <dbReference type="EMBL" id="AUX47974.1"/>
    </source>
</evidence>
<evidence type="ECO:0000256" key="7">
    <source>
        <dbReference type="ARBA" id="ARBA00023004"/>
    </source>
</evidence>
<dbReference type="PROSITE" id="PS51379">
    <property type="entry name" value="4FE4S_FER_2"/>
    <property type="match status" value="2"/>
</dbReference>
<keyword evidence="11" id="KW-0472">Membrane</keyword>
<dbReference type="GO" id="GO:0016020">
    <property type="term" value="C:membrane"/>
    <property type="evidence" value="ECO:0007669"/>
    <property type="project" value="InterPro"/>
</dbReference>
<dbReference type="RefSeq" id="WP_104985894.1">
    <property type="nucleotide sequence ID" value="NZ_CP012673.1"/>
</dbReference>
<name>A0A2L0F8Q8_SORCE</name>
<keyword evidence="8" id="KW-0411">Iron-sulfur</keyword>
<feature type="region of interest" description="Disordered" evidence="12">
    <location>
        <begin position="196"/>
        <end position="216"/>
    </location>
</feature>
<proteinExistence type="predicted"/>
<dbReference type="Proteomes" id="UP000238348">
    <property type="component" value="Chromosome"/>
</dbReference>
<keyword evidence="3" id="KW-0874">Quinone</keyword>
<dbReference type="GO" id="GO:0046872">
    <property type="term" value="F:metal ion binding"/>
    <property type="evidence" value="ECO:0007669"/>
    <property type="project" value="UniProtKB-KW"/>
</dbReference>
<dbReference type="GO" id="GO:0051539">
    <property type="term" value="F:4 iron, 4 sulfur cluster binding"/>
    <property type="evidence" value="ECO:0007669"/>
    <property type="project" value="UniProtKB-KW"/>
</dbReference>
<evidence type="ECO:0000256" key="5">
    <source>
        <dbReference type="ARBA" id="ARBA00022737"/>
    </source>
</evidence>
<dbReference type="PROSITE" id="PS00198">
    <property type="entry name" value="4FE4S_FER_1"/>
    <property type="match status" value="1"/>
</dbReference>
<feature type="domain" description="4Fe-4S ferredoxin-type" evidence="13">
    <location>
        <begin position="55"/>
        <end position="84"/>
    </location>
</feature>
<keyword evidence="9" id="KW-0520">NAD</keyword>
<evidence type="ECO:0000256" key="8">
    <source>
        <dbReference type="ARBA" id="ARBA00023014"/>
    </source>
</evidence>
<dbReference type="Pfam" id="PF12838">
    <property type="entry name" value="Fer4_7"/>
    <property type="match status" value="1"/>
</dbReference>
<keyword evidence="6" id="KW-1278">Translocase</keyword>
<reference evidence="14 15" key="1">
    <citation type="submission" date="2015-09" db="EMBL/GenBank/DDBJ databases">
        <title>Sorangium comparison.</title>
        <authorList>
            <person name="Zaburannyi N."/>
            <person name="Bunk B."/>
            <person name="Overmann J."/>
            <person name="Mueller R."/>
        </authorList>
    </citation>
    <scope>NUCLEOTIDE SEQUENCE [LARGE SCALE GENOMIC DNA]</scope>
    <source>
        <strain evidence="14 15">So ce26</strain>
    </source>
</reference>
<evidence type="ECO:0000256" key="2">
    <source>
        <dbReference type="ARBA" id="ARBA00022485"/>
    </source>
</evidence>
<evidence type="ECO:0000256" key="6">
    <source>
        <dbReference type="ARBA" id="ARBA00022967"/>
    </source>
</evidence>
<dbReference type="PANTHER" id="PTHR10849:SF24">
    <property type="entry name" value="NADH-QUINONE OXIDOREDUCTASE SUBUNIT I 2"/>
    <property type="match status" value="1"/>
</dbReference>
<evidence type="ECO:0000313" key="15">
    <source>
        <dbReference type="Proteomes" id="UP000238348"/>
    </source>
</evidence>
<evidence type="ECO:0000256" key="12">
    <source>
        <dbReference type="SAM" id="MobiDB-lite"/>
    </source>
</evidence>
<evidence type="ECO:0000259" key="13">
    <source>
        <dbReference type="PROSITE" id="PS51379"/>
    </source>
</evidence>
<organism evidence="14 15">
    <name type="scientific">Sorangium cellulosum</name>
    <name type="common">Polyangium cellulosum</name>
    <dbReference type="NCBI Taxonomy" id="56"/>
    <lineage>
        <taxon>Bacteria</taxon>
        <taxon>Pseudomonadati</taxon>
        <taxon>Myxococcota</taxon>
        <taxon>Polyangia</taxon>
        <taxon>Polyangiales</taxon>
        <taxon>Polyangiaceae</taxon>
        <taxon>Sorangium</taxon>
    </lineage>
</organism>
<keyword evidence="4" id="KW-0479">Metal-binding</keyword>
<keyword evidence="2" id="KW-0004">4Fe-4S</keyword>
<evidence type="ECO:0000256" key="1">
    <source>
        <dbReference type="ARBA" id="ARBA00022475"/>
    </source>
</evidence>
<feature type="domain" description="4Fe-4S ferredoxin-type" evidence="13">
    <location>
        <begin position="95"/>
        <end position="127"/>
    </location>
</feature>
<feature type="compositionally biased region" description="Low complexity" evidence="12">
    <location>
        <begin position="201"/>
        <end position="216"/>
    </location>
</feature>